<proteinExistence type="predicted"/>
<protein>
    <submittedName>
        <fullName evidence="1">6897_t:CDS:1</fullName>
    </submittedName>
</protein>
<reference evidence="1" key="1">
    <citation type="submission" date="2021-06" db="EMBL/GenBank/DDBJ databases">
        <authorList>
            <person name="Kallberg Y."/>
            <person name="Tangrot J."/>
            <person name="Rosling A."/>
        </authorList>
    </citation>
    <scope>NUCLEOTIDE SEQUENCE</scope>
    <source>
        <strain evidence="1">CL356</strain>
    </source>
</reference>
<gene>
    <name evidence="1" type="ORF">ACOLOM_LOCUS11292</name>
</gene>
<sequence>AASRPVAAAPILAGLTTPRCPKSKRFLRVSNMSTTLAIPDSPKMKMTTHVTAGGPSDDTEGQNEDGVGDGIPNHREGFLGRILTGLTTSSSPPRTRKVGVIIFIAIRIPPLPLKPHPPPIERIDRNITADAEIQQGVQEDGEERGEPDPKVLAGDPLIVKVTRDPTPIRRRREKVVDRNVIVGGLVMSRKPHDPKQDDIHPYKRNHHLPDPTGLWTRTPPEKDDEEGVDVRADELPFAAWWWMVYVSNVVAGDEEEYEYDGERGDEPGQGRELRRGEDGYGEIASHWPCRDKNTVENRRRERVRWGTGWCIDPLLGRALSSQTR</sequence>
<keyword evidence="2" id="KW-1185">Reference proteome</keyword>
<feature type="non-terminal residue" evidence="1">
    <location>
        <position position="1"/>
    </location>
</feature>
<dbReference type="Proteomes" id="UP000789525">
    <property type="component" value="Unassembled WGS sequence"/>
</dbReference>
<dbReference type="EMBL" id="CAJVPT010040069">
    <property type="protein sequence ID" value="CAG8724483.1"/>
    <property type="molecule type" value="Genomic_DNA"/>
</dbReference>
<accession>A0ACA9PVU5</accession>
<organism evidence="1 2">
    <name type="scientific">Acaulospora colombiana</name>
    <dbReference type="NCBI Taxonomy" id="27376"/>
    <lineage>
        <taxon>Eukaryota</taxon>
        <taxon>Fungi</taxon>
        <taxon>Fungi incertae sedis</taxon>
        <taxon>Mucoromycota</taxon>
        <taxon>Glomeromycotina</taxon>
        <taxon>Glomeromycetes</taxon>
        <taxon>Diversisporales</taxon>
        <taxon>Acaulosporaceae</taxon>
        <taxon>Acaulospora</taxon>
    </lineage>
</organism>
<evidence type="ECO:0000313" key="1">
    <source>
        <dbReference type="EMBL" id="CAG8724483.1"/>
    </source>
</evidence>
<name>A0ACA9PVU5_9GLOM</name>
<feature type="non-terminal residue" evidence="1">
    <location>
        <position position="324"/>
    </location>
</feature>
<comment type="caution">
    <text evidence="1">The sequence shown here is derived from an EMBL/GenBank/DDBJ whole genome shotgun (WGS) entry which is preliminary data.</text>
</comment>
<evidence type="ECO:0000313" key="2">
    <source>
        <dbReference type="Proteomes" id="UP000789525"/>
    </source>
</evidence>